<evidence type="ECO:0000256" key="1">
    <source>
        <dbReference type="SAM" id="Phobius"/>
    </source>
</evidence>
<keyword evidence="1" id="KW-1133">Transmembrane helix</keyword>
<reference evidence="2" key="1">
    <citation type="journal article" date="2021" name="PeerJ">
        <title>Extensive microbial diversity within the chicken gut microbiome revealed by metagenomics and culture.</title>
        <authorList>
            <person name="Gilroy R."/>
            <person name="Ravi A."/>
            <person name="Getino M."/>
            <person name="Pursley I."/>
            <person name="Horton D.L."/>
            <person name="Alikhan N.F."/>
            <person name="Baker D."/>
            <person name="Gharbi K."/>
            <person name="Hall N."/>
            <person name="Watson M."/>
            <person name="Adriaenssens E.M."/>
            <person name="Foster-Nyarko E."/>
            <person name="Jarju S."/>
            <person name="Secka A."/>
            <person name="Antonio M."/>
            <person name="Oren A."/>
            <person name="Chaudhuri R.R."/>
            <person name="La Ragione R."/>
            <person name="Hildebrand F."/>
            <person name="Pallen M.J."/>
        </authorList>
    </citation>
    <scope>NUCLEOTIDE SEQUENCE</scope>
    <source>
        <strain evidence="2">14324</strain>
    </source>
</reference>
<dbReference type="AlphaFoldDB" id="A0A9D2DS89"/>
<name>A0A9D2DS89_9FIRM</name>
<keyword evidence="1" id="KW-0472">Membrane</keyword>
<reference evidence="2" key="2">
    <citation type="submission" date="2021-04" db="EMBL/GenBank/DDBJ databases">
        <authorList>
            <person name="Gilroy R."/>
        </authorList>
    </citation>
    <scope>NUCLEOTIDE SEQUENCE</scope>
    <source>
        <strain evidence="2">14324</strain>
    </source>
</reference>
<feature type="transmembrane region" description="Helical" evidence="1">
    <location>
        <begin position="280"/>
        <end position="302"/>
    </location>
</feature>
<sequence length="322" mass="36466">MLWLLVLLFYMEGAKLYLALEPLYGVPVFFTDTCPDGQEVTRILETEKEKELPADLCFYHDGGLVTLHEEGYGRQAQAAAAGIQGAAFLYDRRANGFAENDRNGCMIDEQTARELFGTAEAVGRNVAWGEESFQIREILPLKERIFLYHPKERDAEYTRIFVGQKEGESIKNTVSQVLMSYGLDGTIVEGESLKLIPLLGMLLVPLALFVFLFSYLGKGSRVLLAVLLAVLIWRTVRIPLDWLPGRWSDFSFYPQRIGEETEKLRLYLFLSKTAVQTENFIRICKSVLCSAAAFVLCLGALLPKKGEETKARTQKDLWMRQI</sequence>
<evidence type="ECO:0000313" key="2">
    <source>
        <dbReference type="EMBL" id="HIZ22196.1"/>
    </source>
</evidence>
<proteinExistence type="predicted"/>
<protein>
    <submittedName>
        <fullName evidence="2">ABC transporter permease</fullName>
    </submittedName>
</protein>
<dbReference type="EMBL" id="DXBU01000073">
    <property type="protein sequence ID" value="HIZ22196.1"/>
    <property type="molecule type" value="Genomic_DNA"/>
</dbReference>
<feature type="transmembrane region" description="Helical" evidence="1">
    <location>
        <begin position="195"/>
        <end position="215"/>
    </location>
</feature>
<feature type="transmembrane region" description="Helical" evidence="1">
    <location>
        <begin position="222"/>
        <end position="240"/>
    </location>
</feature>
<comment type="caution">
    <text evidence="2">The sequence shown here is derived from an EMBL/GenBank/DDBJ whole genome shotgun (WGS) entry which is preliminary data.</text>
</comment>
<organism evidence="2 3">
    <name type="scientific">Candidatus Blautia faecigallinarum</name>
    <dbReference type="NCBI Taxonomy" id="2838488"/>
    <lineage>
        <taxon>Bacteria</taxon>
        <taxon>Bacillati</taxon>
        <taxon>Bacillota</taxon>
        <taxon>Clostridia</taxon>
        <taxon>Lachnospirales</taxon>
        <taxon>Lachnospiraceae</taxon>
        <taxon>Blautia</taxon>
    </lineage>
</organism>
<evidence type="ECO:0000313" key="3">
    <source>
        <dbReference type="Proteomes" id="UP000824041"/>
    </source>
</evidence>
<dbReference type="Proteomes" id="UP000824041">
    <property type="component" value="Unassembled WGS sequence"/>
</dbReference>
<accession>A0A9D2DS89</accession>
<gene>
    <name evidence="2" type="ORF">IAA21_05290</name>
</gene>
<keyword evidence="1" id="KW-0812">Transmembrane</keyword>